<evidence type="ECO:0000313" key="3">
    <source>
        <dbReference type="Proteomes" id="UP001575652"/>
    </source>
</evidence>
<evidence type="ECO:0000313" key="2">
    <source>
        <dbReference type="EMBL" id="MFB0835395.1"/>
    </source>
</evidence>
<feature type="region of interest" description="Disordered" evidence="1">
    <location>
        <begin position="1"/>
        <end position="28"/>
    </location>
</feature>
<name>A0ABV4UP24_9MICC</name>
<keyword evidence="3" id="KW-1185">Reference proteome</keyword>
<dbReference type="RefSeq" id="WP_373972567.1">
    <property type="nucleotide sequence ID" value="NZ_JBHDLJ010000010.1"/>
</dbReference>
<sequence>MTTLRHRPRSTASHPSVRRRAGAGAPVGAARFPNDWIAATLRLCPDRRLVRVSADGIEWVLAAEDFDALARAAAGAPVRVEWNPDLGRVLIPGAHSRAGTSFFRLATGRA</sequence>
<evidence type="ECO:0000256" key="1">
    <source>
        <dbReference type="SAM" id="MobiDB-lite"/>
    </source>
</evidence>
<dbReference type="Proteomes" id="UP001575652">
    <property type="component" value="Unassembled WGS sequence"/>
</dbReference>
<comment type="caution">
    <text evidence="2">The sequence shown here is derived from an EMBL/GenBank/DDBJ whole genome shotgun (WGS) entry which is preliminary data.</text>
</comment>
<gene>
    <name evidence="2" type="ORF">ACETWP_12425</name>
</gene>
<dbReference type="EMBL" id="JBHDLJ010000010">
    <property type="protein sequence ID" value="MFB0835395.1"/>
    <property type="molecule type" value="Genomic_DNA"/>
</dbReference>
<accession>A0ABV4UP24</accession>
<organism evidence="2 3">
    <name type="scientific">Arthrobacter halodurans</name>
    <dbReference type="NCBI Taxonomy" id="516699"/>
    <lineage>
        <taxon>Bacteria</taxon>
        <taxon>Bacillati</taxon>
        <taxon>Actinomycetota</taxon>
        <taxon>Actinomycetes</taxon>
        <taxon>Micrococcales</taxon>
        <taxon>Micrococcaceae</taxon>
        <taxon>Arthrobacter</taxon>
    </lineage>
</organism>
<proteinExistence type="predicted"/>
<reference evidence="2 3" key="1">
    <citation type="submission" date="2024-09" db="EMBL/GenBank/DDBJ databases">
        <authorList>
            <person name="Salinas-Garcia M.A."/>
            <person name="Prieme A."/>
        </authorList>
    </citation>
    <scope>NUCLEOTIDE SEQUENCE [LARGE SCALE GENOMIC DNA]</scope>
    <source>
        <strain evidence="2 3">DSM 21081</strain>
    </source>
</reference>
<protein>
    <submittedName>
        <fullName evidence="2">Uncharacterized protein</fullName>
    </submittedName>
</protein>